<protein>
    <submittedName>
        <fullName evidence="5">Cyanobacterial porin</fullName>
    </submittedName>
</protein>
<dbReference type="HOGENOM" id="CLU_018575_1_0_3"/>
<keyword evidence="6" id="KW-1185">Reference proteome</keyword>
<dbReference type="Gene3D" id="2.40.160.180">
    <property type="entry name" value="Carbohydrate-selective porin OprB"/>
    <property type="match status" value="1"/>
</dbReference>
<dbReference type="eggNOG" id="COG3659">
    <property type="taxonomic scope" value="Bacteria"/>
</dbReference>
<feature type="signal peptide" evidence="2">
    <location>
        <begin position="1"/>
        <end position="23"/>
    </location>
</feature>
<dbReference type="PANTHER" id="PTHR43308:SF1">
    <property type="entry name" value="OUTER MEMBRANE PROTEIN ALPHA"/>
    <property type="match status" value="1"/>
</dbReference>
<keyword evidence="3" id="KW-0175">Coiled coil</keyword>
<evidence type="ECO:0000259" key="4">
    <source>
        <dbReference type="PROSITE" id="PS51272"/>
    </source>
</evidence>
<dbReference type="Pfam" id="PF00395">
    <property type="entry name" value="SLH"/>
    <property type="match status" value="1"/>
</dbReference>
<dbReference type="InterPro" id="IPR047684">
    <property type="entry name" value="Por_som-like"/>
</dbReference>
<dbReference type="BioCyc" id="CSTA292563:G1353-2734-MONOMER"/>
<dbReference type="Proteomes" id="UP000010483">
    <property type="component" value="Chromosome"/>
</dbReference>
<organism evidence="5 6">
    <name type="scientific">Cyanobacterium stanieri (strain ATCC 29140 / PCC 7202)</name>
    <dbReference type="NCBI Taxonomy" id="292563"/>
    <lineage>
        <taxon>Bacteria</taxon>
        <taxon>Bacillati</taxon>
        <taxon>Cyanobacteriota</taxon>
        <taxon>Cyanophyceae</taxon>
        <taxon>Oscillatoriophycideae</taxon>
        <taxon>Chroococcales</taxon>
        <taxon>Geminocystaceae</taxon>
        <taxon>Cyanobacterium</taxon>
    </lineage>
</organism>
<feature type="coiled-coil region" evidence="3">
    <location>
        <begin position="131"/>
        <end position="165"/>
    </location>
</feature>
<accession>K9YQE1</accession>
<comment type="similarity">
    <text evidence="1 2">Belongs to the OprB family.</text>
</comment>
<dbReference type="InterPro" id="IPR038673">
    <property type="entry name" value="OprB_sf"/>
</dbReference>
<keyword evidence="2" id="KW-0732">Signal</keyword>
<dbReference type="PATRIC" id="fig|292563.3.peg.2851"/>
<evidence type="ECO:0000256" key="3">
    <source>
        <dbReference type="SAM" id="Coils"/>
    </source>
</evidence>
<gene>
    <name evidence="5" type="ordered locus">Cyast_2730</name>
</gene>
<dbReference type="InterPro" id="IPR051465">
    <property type="entry name" value="Cell_Envelope_Struct_Comp"/>
</dbReference>
<feature type="domain" description="SLH" evidence="4">
    <location>
        <begin position="60"/>
        <end position="124"/>
    </location>
</feature>
<evidence type="ECO:0000313" key="6">
    <source>
        <dbReference type="Proteomes" id="UP000010483"/>
    </source>
</evidence>
<reference evidence="6" key="1">
    <citation type="journal article" date="2013" name="Proc. Natl. Acad. Sci. U.S.A.">
        <title>Improving the coverage of the cyanobacterial phylum using diversity-driven genome sequencing.</title>
        <authorList>
            <person name="Shih P.M."/>
            <person name="Wu D."/>
            <person name="Latifi A."/>
            <person name="Axen S.D."/>
            <person name="Fewer D.P."/>
            <person name="Talla E."/>
            <person name="Calteau A."/>
            <person name="Cai F."/>
            <person name="Tandeau de Marsac N."/>
            <person name="Rippka R."/>
            <person name="Herdman M."/>
            <person name="Sivonen K."/>
            <person name="Coursin T."/>
            <person name="Laurent T."/>
            <person name="Goodwin L."/>
            <person name="Nolan M."/>
            <person name="Davenport K.W."/>
            <person name="Han C.S."/>
            <person name="Rubin E.M."/>
            <person name="Eisen J.A."/>
            <person name="Woyke T."/>
            <person name="Gugger M."/>
            <person name="Kerfeld C.A."/>
        </authorList>
    </citation>
    <scope>NUCLEOTIDE SEQUENCE [LARGE SCALE GENOMIC DNA]</scope>
    <source>
        <strain evidence="6">ATCC 29140 / PCC 7202</strain>
    </source>
</reference>
<dbReference type="EMBL" id="CP003940">
    <property type="protein sequence ID" value="AFZ48672.1"/>
    <property type="molecule type" value="Genomic_DNA"/>
</dbReference>
<dbReference type="GO" id="GO:0015288">
    <property type="term" value="F:porin activity"/>
    <property type="evidence" value="ECO:0007669"/>
    <property type="project" value="InterPro"/>
</dbReference>
<proteinExistence type="inferred from homology"/>
<dbReference type="PROSITE" id="PS51272">
    <property type="entry name" value="SLH"/>
    <property type="match status" value="1"/>
</dbReference>
<name>K9YQE1_CYASC</name>
<dbReference type="PANTHER" id="PTHR43308">
    <property type="entry name" value="OUTER MEMBRANE PROTEIN ALPHA-RELATED"/>
    <property type="match status" value="1"/>
</dbReference>
<dbReference type="KEGG" id="csn:Cyast_2730"/>
<dbReference type="AlphaFoldDB" id="K9YQE1"/>
<dbReference type="Pfam" id="PF04966">
    <property type="entry name" value="OprB"/>
    <property type="match status" value="1"/>
</dbReference>
<evidence type="ECO:0000313" key="5">
    <source>
        <dbReference type="EMBL" id="AFZ48672.1"/>
    </source>
</evidence>
<dbReference type="InterPro" id="IPR001119">
    <property type="entry name" value="SLH_dom"/>
</dbReference>
<evidence type="ECO:0000256" key="2">
    <source>
        <dbReference type="RuleBase" id="RU363072"/>
    </source>
</evidence>
<sequence>MTLMSWKRLSAIALASSLSFAMAGEASGNDNHSQNIVTDNSPSAIDFLSSSDNQLGQVTSVSQLSDVSPTDWAYEALRSLVERYGCIVGYPDRTFRGNRALSRFEFAAGLNACMQSIERLIGTGGVTEEDIAALRRLIAEFETELATLGARVDNLEGRVAFLEDHQFSTTTKLSGEVIFTLANAFNNNPDSFQGTGVDRDQTMFANRARLNFDTSFTGRDRLRVRLQAGNFERFGNTNMLRLGHDANTGNSFEIDTLAYRFPVGDAVTAHIGTNALGVDNIFDVHNPFLASGSTGSLTRFLRRDPLTLRAPGGAGVGANIRLSDSLKFNALYLANDASNPQSGGGLFNGGYSAGAQLSFTPSRNLALAFSYLRTYETENSVNLAGGTSSANSANPFGGRPTSADRFGLQGNFRISPRVNLAASGGYVSANNLDPVGVVGVNNTARTDADLWTWAANLSFVDVGKEGAVLSLGGGMPPRSQFERDTSYIVELQYRYPINRNITITPGLYAVFNPNHDSRNDTVYVGALRTTFSF</sequence>
<dbReference type="GO" id="GO:0008643">
    <property type="term" value="P:carbohydrate transport"/>
    <property type="evidence" value="ECO:0007669"/>
    <property type="project" value="InterPro"/>
</dbReference>
<dbReference type="STRING" id="292563.Cyast_2730"/>
<evidence type="ECO:0000256" key="1">
    <source>
        <dbReference type="ARBA" id="ARBA00008769"/>
    </source>
</evidence>
<feature type="chain" id="PRO_5003938460" evidence="2">
    <location>
        <begin position="24"/>
        <end position="533"/>
    </location>
</feature>
<dbReference type="GO" id="GO:0016020">
    <property type="term" value="C:membrane"/>
    <property type="evidence" value="ECO:0007669"/>
    <property type="project" value="InterPro"/>
</dbReference>
<dbReference type="NCBIfam" id="NF033921">
    <property type="entry name" value="por_somb"/>
    <property type="match status" value="1"/>
</dbReference>
<dbReference type="InterPro" id="IPR007049">
    <property type="entry name" value="Carb-sel_porin_OprB"/>
</dbReference>
<dbReference type="SUPFAM" id="SSF56935">
    <property type="entry name" value="Porins"/>
    <property type="match status" value="1"/>
</dbReference>